<dbReference type="Pfam" id="PF00501">
    <property type="entry name" value="AMP-binding"/>
    <property type="match status" value="1"/>
</dbReference>
<dbReference type="InterPro" id="IPR051414">
    <property type="entry name" value="Adenylate-forming_Reductase"/>
</dbReference>
<dbReference type="PROSITE" id="PS00012">
    <property type="entry name" value="PHOSPHOPANTETHEINE"/>
    <property type="match status" value="1"/>
</dbReference>
<keyword evidence="6" id="KW-1185">Reference proteome</keyword>
<evidence type="ECO:0000259" key="3">
    <source>
        <dbReference type="Pfam" id="PF00501"/>
    </source>
</evidence>
<dbReference type="InterPro" id="IPR036291">
    <property type="entry name" value="NAD(P)-bd_dom_sf"/>
</dbReference>
<dbReference type="InterPro" id="IPR013120">
    <property type="entry name" value="FAR_NAD-bd"/>
</dbReference>
<proteinExistence type="predicted"/>
<keyword evidence="2" id="KW-0597">Phosphoprotein</keyword>
<sequence length="1039" mass="115532">MAVPRTRLLANVVDQAAEQDPDRPFAVIPQGSKVADGVQKVTMRDLANAVNFLCRWIDNTIGSSGPGEVLAYMGSNDVRYCIFTIACQKTGHKAFLPSTRNSDDAHIHLLKTIKCNKFFFNEDRSARVMELKALHPELQTFQVPSIKSILASENGLNPYPYNKSYHEMEESTACFIHSSGTTGMPKPVPLTNGFWGSMDNIVNMGWAEGRRPSPYFNMTQEDLILATVPLFHMMGLLAFGFSVFHGVPFLLGPDKPLSVEYLTELMQIAHPTSAMYPPSILDDMCHSDEALKCIKTMKTIYYGGAPLGPETGAKIRECAEVIPIIGSSEIGWIPTLVPEAAEDQNFFEWNPNFGIDMQKVDEGLYEMVLVRDEKSHSFQGIFHTFPDLETYRTKDIFTQHPTKPYLWKFNGRIDDVIVLSNGEKFNPTTMETIIEGDPLVAKAIISGQSKFQACLLIEPNVGIPEMDLKLFIEQIWPTVELANNTMATHGRVTKNMIGLAPKGKMFQRTPKGSVQRRAVLKEFADEINNIYEAVLEDDLDGSLPEVLTQATVLEYTYRVVSLTLQKPDILMDQDLYKIGLDSLMTIQIAKNLQRGITQRLPGLKSGGIDAQTIYSNPTVKLLAEFIVNLTEGKEQWGVPREEKIQNLVNKHTSDLPKRGPVTRKGASSPSTVILTGSTGSLGTYILHSLLSSGSVSKVYCLNRSDAEQKQKKSFEEKGLALDPKDWKSRVEFLQVSLGDARFGLAEPKYAELLESVDAVIHNAWMVDFNHPVESFETTHIQSVRGFVDFSLASKQNAHIHFVSSISTVGAWSPKMGALVPEIPMENASVVLSQGYGESKHVAERICLEASRKSGVPTSVYRVGQIAGPTTTDGEWNPHEWLPTIIATSKPISKIPDSLGSMAVDWIPVDTLSSIMTDIVHTRHDDRSEVPHAVFHLTNPKTTPWSSLIPPIQQKYSLEVVDFNNWLADLESIQNPTSADVIEKPALKLLDFYRGLSDETSGAMSVGLDVTRSREASMTMKSLEPISSHMMSNWLQQWNF</sequence>
<dbReference type="GO" id="GO:0044550">
    <property type="term" value="P:secondary metabolite biosynthetic process"/>
    <property type="evidence" value="ECO:0007669"/>
    <property type="project" value="UniProtKB-ARBA"/>
</dbReference>
<gene>
    <name evidence="5" type="ORF">N7456_013210</name>
</gene>
<dbReference type="Proteomes" id="UP001149165">
    <property type="component" value="Unassembled WGS sequence"/>
</dbReference>
<dbReference type="AlphaFoldDB" id="A0A9W9EL23"/>
<feature type="domain" description="Thioester reductase (TE)" evidence="4">
    <location>
        <begin position="674"/>
        <end position="914"/>
    </location>
</feature>
<evidence type="ECO:0008006" key="7">
    <source>
        <dbReference type="Google" id="ProtNLM"/>
    </source>
</evidence>
<dbReference type="PANTHER" id="PTHR43439:SF2">
    <property type="entry name" value="ENZYME, PUTATIVE (JCVI)-RELATED"/>
    <property type="match status" value="1"/>
</dbReference>
<dbReference type="PROSITE" id="PS00455">
    <property type="entry name" value="AMP_BINDING"/>
    <property type="match status" value="1"/>
</dbReference>
<dbReference type="InterPro" id="IPR006162">
    <property type="entry name" value="Ppantetheine_attach_site"/>
</dbReference>
<evidence type="ECO:0000256" key="1">
    <source>
        <dbReference type="ARBA" id="ARBA00022450"/>
    </source>
</evidence>
<dbReference type="InterPro" id="IPR000873">
    <property type="entry name" value="AMP-dep_synth/lig_dom"/>
</dbReference>
<dbReference type="SUPFAM" id="SSF56801">
    <property type="entry name" value="Acetyl-CoA synthetase-like"/>
    <property type="match status" value="1"/>
</dbReference>
<protein>
    <recommendedName>
        <fullName evidence="7">Carrier domain-containing protein</fullName>
    </recommendedName>
</protein>
<evidence type="ECO:0000256" key="2">
    <source>
        <dbReference type="ARBA" id="ARBA00022553"/>
    </source>
</evidence>
<reference evidence="5" key="2">
    <citation type="journal article" date="2023" name="IMA Fungus">
        <title>Comparative genomic study of the Penicillium genus elucidates a diverse pangenome and 15 lateral gene transfer events.</title>
        <authorList>
            <person name="Petersen C."/>
            <person name="Sorensen T."/>
            <person name="Nielsen M.R."/>
            <person name="Sondergaard T.E."/>
            <person name="Sorensen J.L."/>
            <person name="Fitzpatrick D.A."/>
            <person name="Frisvad J.C."/>
            <person name="Nielsen K.L."/>
        </authorList>
    </citation>
    <scope>NUCLEOTIDE SEQUENCE</scope>
    <source>
        <strain evidence="5">IBT 30069</strain>
    </source>
</reference>
<dbReference type="Pfam" id="PF07993">
    <property type="entry name" value="NAD_binding_4"/>
    <property type="match status" value="1"/>
</dbReference>
<dbReference type="InterPro" id="IPR042099">
    <property type="entry name" value="ANL_N_sf"/>
</dbReference>
<name>A0A9W9EL23_9EURO</name>
<reference evidence="5" key="1">
    <citation type="submission" date="2022-11" db="EMBL/GenBank/DDBJ databases">
        <authorList>
            <person name="Petersen C."/>
        </authorList>
    </citation>
    <scope>NUCLEOTIDE SEQUENCE</scope>
    <source>
        <strain evidence="5">IBT 30069</strain>
    </source>
</reference>
<dbReference type="Gene3D" id="3.40.50.720">
    <property type="entry name" value="NAD(P)-binding Rossmann-like Domain"/>
    <property type="match status" value="1"/>
</dbReference>
<evidence type="ECO:0000313" key="5">
    <source>
        <dbReference type="EMBL" id="KAJ5083783.1"/>
    </source>
</evidence>
<dbReference type="Gene3D" id="3.40.50.12780">
    <property type="entry name" value="N-terminal domain of ligase-like"/>
    <property type="match status" value="1"/>
</dbReference>
<dbReference type="OrthoDB" id="429813at2759"/>
<dbReference type="Pfam" id="PF23562">
    <property type="entry name" value="AMP-binding_C_3"/>
    <property type="match status" value="1"/>
</dbReference>
<evidence type="ECO:0000259" key="4">
    <source>
        <dbReference type="Pfam" id="PF07993"/>
    </source>
</evidence>
<dbReference type="PANTHER" id="PTHR43439">
    <property type="entry name" value="PHENYLACETATE-COENZYME A LIGASE"/>
    <property type="match status" value="1"/>
</dbReference>
<feature type="domain" description="AMP-dependent synthetase/ligase" evidence="3">
    <location>
        <begin position="14"/>
        <end position="333"/>
    </location>
</feature>
<dbReference type="Gene3D" id="1.10.1200.10">
    <property type="entry name" value="ACP-like"/>
    <property type="match status" value="1"/>
</dbReference>
<evidence type="ECO:0000313" key="6">
    <source>
        <dbReference type="Proteomes" id="UP001149165"/>
    </source>
</evidence>
<dbReference type="InterPro" id="IPR036736">
    <property type="entry name" value="ACP-like_sf"/>
</dbReference>
<dbReference type="SUPFAM" id="SSF51735">
    <property type="entry name" value="NAD(P)-binding Rossmann-fold domains"/>
    <property type="match status" value="1"/>
</dbReference>
<dbReference type="InterPro" id="IPR020845">
    <property type="entry name" value="AMP-binding_CS"/>
</dbReference>
<comment type="caution">
    <text evidence="5">The sequence shown here is derived from an EMBL/GenBank/DDBJ whole genome shotgun (WGS) entry which is preliminary data.</text>
</comment>
<keyword evidence="1" id="KW-0596">Phosphopantetheine</keyword>
<accession>A0A9W9EL23</accession>
<dbReference type="EMBL" id="JAPQKH010000008">
    <property type="protein sequence ID" value="KAJ5083783.1"/>
    <property type="molecule type" value="Genomic_DNA"/>
</dbReference>
<organism evidence="5 6">
    <name type="scientific">Penicillium angulare</name>
    <dbReference type="NCBI Taxonomy" id="116970"/>
    <lineage>
        <taxon>Eukaryota</taxon>
        <taxon>Fungi</taxon>
        <taxon>Dikarya</taxon>
        <taxon>Ascomycota</taxon>
        <taxon>Pezizomycotina</taxon>
        <taxon>Eurotiomycetes</taxon>
        <taxon>Eurotiomycetidae</taxon>
        <taxon>Eurotiales</taxon>
        <taxon>Aspergillaceae</taxon>
        <taxon>Penicillium</taxon>
    </lineage>
</organism>